<dbReference type="GO" id="GO:0009898">
    <property type="term" value="C:cytoplasmic side of plasma membrane"/>
    <property type="evidence" value="ECO:0007669"/>
    <property type="project" value="TreeGrafter"/>
</dbReference>
<evidence type="ECO:0000256" key="3">
    <source>
        <dbReference type="ARBA" id="ARBA00023002"/>
    </source>
</evidence>
<dbReference type="NCBIfam" id="TIGR01237">
    <property type="entry name" value="D1pyr5carbox2"/>
    <property type="match status" value="1"/>
</dbReference>
<dbReference type="InterPro" id="IPR016162">
    <property type="entry name" value="Ald_DH_N"/>
</dbReference>
<dbReference type="InterPro" id="IPR029510">
    <property type="entry name" value="Ald_DH_CS_GLU"/>
</dbReference>
<dbReference type="FunFam" id="3.40.309.10:FF:000005">
    <property type="entry name" value="1-pyrroline-5-carboxylate dehydrogenase 1"/>
    <property type="match status" value="1"/>
</dbReference>
<dbReference type="AlphaFoldDB" id="A0A1I3FJR1"/>
<comment type="pathway">
    <text evidence="1">Amino-acid degradation; L-proline degradation into L-glutamate; L-glutamate from L-proline: step 2/2.</text>
</comment>
<evidence type="ECO:0000256" key="1">
    <source>
        <dbReference type="ARBA" id="ARBA00004786"/>
    </source>
</evidence>
<dbReference type="PROSITE" id="PS00070">
    <property type="entry name" value="ALDEHYDE_DEHYDR_CYS"/>
    <property type="match status" value="1"/>
</dbReference>
<dbReference type="InterPro" id="IPR005932">
    <property type="entry name" value="RocA"/>
</dbReference>
<organism evidence="11 12">
    <name type="scientific">Planctomicrobium piriforme</name>
    <dbReference type="NCBI Taxonomy" id="1576369"/>
    <lineage>
        <taxon>Bacteria</taxon>
        <taxon>Pseudomonadati</taxon>
        <taxon>Planctomycetota</taxon>
        <taxon>Planctomycetia</taxon>
        <taxon>Planctomycetales</taxon>
        <taxon>Planctomycetaceae</taxon>
        <taxon>Planctomicrobium</taxon>
    </lineage>
</organism>
<dbReference type="Proteomes" id="UP000199518">
    <property type="component" value="Unassembled WGS sequence"/>
</dbReference>
<dbReference type="RefSeq" id="WP_092049265.1">
    <property type="nucleotide sequence ID" value="NZ_FOQD01000005.1"/>
</dbReference>
<evidence type="ECO:0000256" key="2">
    <source>
        <dbReference type="ARBA" id="ARBA00012884"/>
    </source>
</evidence>
<feature type="active site" evidence="8">
    <location>
        <position position="295"/>
    </location>
</feature>
<keyword evidence="4" id="KW-0520">NAD</keyword>
<dbReference type="EMBL" id="FOQD01000005">
    <property type="protein sequence ID" value="SFI11141.1"/>
    <property type="molecule type" value="Genomic_DNA"/>
</dbReference>
<dbReference type="FunFam" id="3.40.605.10:FF:000045">
    <property type="entry name" value="1-pyrroline-5-carboxylate dehydrogenase 1"/>
    <property type="match status" value="1"/>
</dbReference>
<dbReference type="OrthoDB" id="4503395at2"/>
<gene>
    <name evidence="11" type="ORF">SAMN05421753_105270</name>
</gene>
<dbReference type="Gene3D" id="3.40.309.10">
    <property type="entry name" value="Aldehyde Dehydrogenase, Chain A, domain 2"/>
    <property type="match status" value="1"/>
</dbReference>
<keyword evidence="12" id="KW-1185">Reference proteome</keyword>
<keyword evidence="3 9" id="KW-0560">Oxidoreductase</keyword>
<evidence type="ECO:0000256" key="4">
    <source>
        <dbReference type="ARBA" id="ARBA00023027"/>
    </source>
</evidence>
<protein>
    <recommendedName>
        <fullName evidence="5">L-glutamate gamma-semialdehyde dehydrogenase</fullName>
        <ecNumber evidence="2">1.2.1.88</ecNumber>
    </recommendedName>
    <alternativeName>
        <fullName evidence="5">L-glutamate gamma-semialdehyde dehydrogenase</fullName>
    </alternativeName>
</protein>
<dbReference type="EC" id="1.2.1.88" evidence="2"/>
<dbReference type="CDD" id="cd07124">
    <property type="entry name" value="ALDH_PutA-P5CDH-RocA"/>
    <property type="match status" value="1"/>
</dbReference>
<dbReference type="InterPro" id="IPR050485">
    <property type="entry name" value="Proline_metab_enzyme"/>
</dbReference>
<sequence length="538" mass="58637">MSQVEAKRTFAAHQFKNEPLTDFSRGQARDDMRRALQDVQAQFGQDYPLVINGKATTTRGNIVVRNPSKKSQTLGTVNAATPDLAAQAIDSAKRAWPQWRKLPVGHRAEYLELMAAEMRNRRFELAAWMVYECGKPWKEADGDVAEAIDFCMYYALAMRDLTHALTCDYPGEENQTYYRSRGVTVVIAPWNFPLAILTGMVAAALVTGNTVVMKPAEQSSIIALKLFNIARDSGLPTGVLNYLPGNGEEVGPALVRHPDVEIIAFTGSRAVGLEINRLAAEPVPGQVSVKRVIAEMGGKNAIIVDNDADLDDAVQGVVQSAFGYAGQKCSACSRVIVLSEVHDIFLERLKAACESLVVGPAEDPGCDFGPVIDQEAQTRLHDYIAIGKEECQTIVAGDVGKLAKEGFFVGPHVFANVEPESRLGQTELFGPVLSVMKARHLEHALQVANSTPYSLTGGIYSRSPKNLQRAREEFQVGNLYLNRGITGAIVQRHPFGGYRMSGIGTKAGGPDYLLQFLLPVSICENTMRRGFAPPVEEA</sequence>
<evidence type="ECO:0000256" key="5">
    <source>
        <dbReference type="ARBA" id="ARBA00032259"/>
    </source>
</evidence>
<dbReference type="PANTHER" id="PTHR42862">
    <property type="entry name" value="DELTA-1-PYRROLINE-5-CARBOXYLATE DEHYDROGENASE 1, ISOFORM A-RELATED"/>
    <property type="match status" value="1"/>
</dbReference>
<dbReference type="GO" id="GO:0004657">
    <property type="term" value="F:proline dehydrogenase activity"/>
    <property type="evidence" value="ECO:0007669"/>
    <property type="project" value="UniProtKB-ARBA"/>
</dbReference>
<dbReference type="InterPro" id="IPR015590">
    <property type="entry name" value="Aldehyde_DH_dom"/>
</dbReference>
<evidence type="ECO:0000256" key="7">
    <source>
        <dbReference type="ARBA" id="ARBA00061617"/>
    </source>
</evidence>
<dbReference type="Gene3D" id="3.40.605.10">
    <property type="entry name" value="Aldehyde Dehydrogenase, Chain A, domain 1"/>
    <property type="match status" value="1"/>
</dbReference>
<evidence type="ECO:0000259" key="10">
    <source>
        <dbReference type="Pfam" id="PF00171"/>
    </source>
</evidence>
<name>A0A1I3FJR1_9PLAN</name>
<dbReference type="SUPFAM" id="SSF53720">
    <property type="entry name" value="ALDH-like"/>
    <property type="match status" value="1"/>
</dbReference>
<dbReference type="InterPro" id="IPR016161">
    <property type="entry name" value="Ald_DH/histidinol_DH"/>
</dbReference>
<evidence type="ECO:0000313" key="12">
    <source>
        <dbReference type="Proteomes" id="UP000199518"/>
    </source>
</evidence>
<comment type="catalytic activity">
    <reaction evidence="6">
        <text>L-glutamate 5-semialdehyde + NAD(+) + H2O = L-glutamate + NADH + 2 H(+)</text>
        <dbReference type="Rhea" id="RHEA:30235"/>
        <dbReference type="ChEBI" id="CHEBI:15377"/>
        <dbReference type="ChEBI" id="CHEBI:15378"/>
        <dbReference type="ChEBI" id="CHEBI:29985"/>
        <dbReference type="ChEBI" id="CHEBI:57540"/>
        <dbReference type="ChEBI" id="CHEBI:57945"/>
        <dbReference type="ChEBI" id="CHEBI:58066"/>
        <dbReference type="EC" id="1.2.1.88"/>
    </reaction>
</comment>
<dbReference type="PANTHER" id="PTHR42862:SF1">
    <property type="entry name" value="DELTA-1-PYRROLINE-5-CARBOXYLATE DEHYDROGENASE 2, ISOFORM A-RELATED"/>
    <property type="match status" value="1"/>
</dbReference>
<accession>A0A1I3FJR1</accession>
<evidence type="ECO:0000256" key="8">
    <source>
        <dbReference type="PROSITE-ProRule" id="PRU10007"/>
    </source>
</evidence>
<dbReference type="InterPro" id="IPR016163">
    <property type="entry name" value="Ald_DH_C"/>
</dbReference>
<proteinExistence type="inferred from homology"/>
<dbReference type="NCBIfam" id="NF002852">
    <property type="entry name" value="PRK03137.1"/>
    <property type="match status" value="1"/>
</dbReference>
<dbReference type="PROSITE" id="PS00687">
    <property type="entry name" value="ALDEHYDE_DEHYDR_GLU"/>
    <property type="match status" value="1"/>
</dbReference>
<feature type="domain" description="Aldehyde dehydrogenase" evidence="10">
    <location>
        <begin position="60"/>
        <end position="517"/>
    </location>
</feature>
<evidence type="ECO:0000256" key="6">
    <source>
        <dbReference type="ARBA" id="ARBA00048142"/>
    </source>
</evidence>
<dbReference type="GO" id="GO:0003842">
    <property type="term" value="F:L-glutamate gamma-semialdehyde dehydrogenase activity"/>
    <property type="evidence" value="ECO:0007669"/>
    <property type="project" value="UniProtKB-EC"/>
</dbReference>
<comment type="similarity">
    <text evidence="7">Belongs to the aldehyde dehydrogenase family. RocA subfamily.</text>
</comment>
<evidence type="ECO:0000256" key="9">
    <source>
        <dbReference type="RuleBase" id="RU003345"/>
    </source>
</evidence>
<dbReference type="STRING" id="1576369.SAMN05421753_105270"/>
<dbReference type="Pfam" id="PF00171">
    <property type="entry name" value="Aldedh"/>
    <property type="match status" value="1"/>
</dbReference>
<evidence type="ECO:0000313" key="11">
    <source>
        <dbReference type="EMBL" id="SFI11141.1"/>
    </source>
</evidence>
<dbReference type="InterPro" id="IPR016160">
    <property type="entry name" value="Ald_DH_CS_CYS"/>
</dbReference>
<reference evidence="12" key="1">
    <citation type="submission" date="2016-10" db="EMBL/GenBank/DDBJ databases">
        <authorList>
            <person name="Varghese N."/>
            <person name="Submissions S."/>
        </authorList>
    </citation>
    <scope>NUCLEOTIDE SEQUENCE [LARGE SCALE GENOMIC DNA]</scope>
    <source>
        <strain evidence="12">DSM 26348</strain>
    </source>
</reference>
<dbReference type="GO" id="GO:0010133">
    <property type="term" value="P:L-proline catabolic process to L-glutamate"/>
    <property type="evidence" value="ECO:0007669"/>
    <property type="project" value="TreeGrafter"/>
</dbReference>